<keyword evidence="4" id="KW-1185">Reference proteome</keyword>
<dbReference type="PANTHER" id="PTHR36919">
    <property type="entry name" value="BLR1215 PROTEIN"/>
    <property type="match status" value="1"/>
</dbReference>
<sequence>MRRIILTTIATLCLAGTAMADPVLGTWKTQPGDDGAFGHIRVAKCGDAICGYIAKAFNSAGKQIESDTVGKRMIWAMQADGDSTYSGGKIWAPDRDKTYNSVMELNGSRLVVKGCFFGICRGQTWTRVSG</sequence>
<dbReference type="PANTHER" id="PTHR36919:SF2">
    <property type="entry name" value="BLL6627 PROTEIN"/>
    <property type="match status" value="1"/>
</dbReference>
<proteinExistence type="predicted"/>
<name>A0ABX2IQ98_9RHOB</name>
<feature type="chain" id="PRO_5045814717" evidence="1">
    <location>
        <begin position="21"/>
        <end position="130"/>
    </location>
</feature>
<dbReference type="EMBL" id="JABUFE010000002">
    <property type="protein sequence ID" value="NSX54191.1"/>
    <property type="molecule type" value="Genomic_DNA"/>
</dbReference>
<evidence type="ECO:0000313" key="3">
    <source>
        <dbReference type="EMBL" id="NSX54191.1"/>
    </source>
</evidence>
<comment type="caution">
    <text evidence="3">The sequence shown here is derived from an EMBL/GenBank/DDBJ whole genome shotgun (WGS) entry which is preliminary data.</text>
</comment>
<protein>
    <submittedName>
        <fullName evidence="3">DUF2147 domain-containing protein</fullName>
    </submittedName>
</protein>
<accession>A0ABX2IQ98</accession>
<evidence type="ECO:0000259" key="2">
    <source>
        <dbReference type="Pfam" id="PF09917"/>
    </source>
</evidence>
<dbReference type="Proteomes" id="UP000777935">
    <property type="component" value="Unassembled WGS sequence"/>
</dbReference>
<gene>
    <name evidence="3" type="ORF">HRQ87_05190</name>
</gene>
<dbReference type="Pfam" id="PF09917">
    <property type="entry name" value="DUF2147"/>
    <property type="match status" value="1"/>
</dbReference>
<evidence type="ECO:0000313" key="4">
    <source>
        <dbReference type="Proteomes" id="UP000777935"/>
    </source>
</evidence>
<feature type="domain" description="DUF2147" evidence="2">
    <location>
        <begin position="25"/>
        <end position="127"/>
    </location>
</feature>
<dbReference type="InterPro" id="IPR019223">
    <property type="entry name" value="DUF2147"/>
</dbReference>
<dbReference type="Gene3D" id="2.40.128.520">
    <property type="match status" value="1"/>
</dbReference>
<dbReference type="RefSeq" id="WP_174135953.1">
    <property type="nucleotide sequence ID" value="NZ_JABUFE010000002.1"/>
</dbReference>
<evidence type="ECO:0000256" key="1">
    <source>
        <dbReference type="SAM" id="SignalP"/>
    </source>
</evidence>
<feature type="signal peptide" evidence="1">
    <location>
        <begin position="1"/>
        <end position="20"/>
    </location>
</feature>
<keyword evidence="1" id="KW-0732">Signal</keyword>
<organism evidence="3 4">
    <name type="scientific">Parasulfitobacter algicola</name>
    <dbReference type="NCBI Taxonomy" id="2614809"/>
    <lineage>
        <taxon>Bacteria</taxon>
        <taxon>Pseudomonadati</taxon>
        <taxon>Pseudomonadota</taxon>
        <taxon>Alphaproteobacteria</taxon>
        <taxon>Rhodobacterales</taxon>
        <taxon>Roseobacteraceae</taxon>
        <taxon>Parasulfitobacter</taxon>
    </lineage>
</organism>
<reference evidence="3 4" key="1">
    <citation type="submission" date="2020-06" db="EMBL/GenBank/DDBJ databases">
        <title>Sulfitobacter algicola sp. nov., isolated from green algae.</title>
        <authorList>
            <person name="Wang C."/>
        </authorList>
    </citation>
    <scope>NUCLEOTIDE SEQUENCE [LARGE SCALE GENOMIC DNA]</scope>
    <source>
        <strain evidence="3 4">1151</strain>
    </source>
</reference>